<reference evidence="6" key="1">
    <citation type="submission" date="2016-10" db="EMBL/GenBank/DDBJ databases">
        <authorList>
            <person name="Varghese N."/>
            <person name="Submissions S."/>
        </authorList>
    </citation>
    <scope>NUCLEOTIDE SEQUENCE [LARGE SCALE GENOMIC DNA]</scope>
    <source>
        <strain evidence="6">DSM 44498</strain>
    </source>
</reference>
<dbReference type="InterPro" id="IPR050204">
    <property type="entry name" value="AraC_XylS_family_regulators"/>
</dbReference>
<dbReference type="Pfam" id="PF12833">
    <property type="entry name" value="HTH_18"/>
    <property type="match status" value="1"/>
</dbReference>
<keyword evidence="3" id="KW-0010">Activator</keyword>
<dbReference type="InterPro" id="IPR018060">
    <property type="entry name" value="HTH_AraC"/>
</dbReference>
<evidence type="ECO:0000256" key="4">
    <source>
        <dbReference type="ARBA" id="ARBA00023163"/>
    </source>
</evidence>
<dbReference type="OrthoDB" id="5464689at2"/>
<dbReference type="PRINTS" id="PR00032">
    <property type="entry name" value="HTHARAC"/>
</dbReference>
<name>A0A1H4YA33_9NOCA</name>
<keyword evidence="6" id="KW-1185">Reference proteome</keyword>
<dbReference type="PROSITE" id="PS00041">
    <property type="entry name" value="HTH_ARAC_FAMILY_1"/>
    <property type="match status" value="1"/>
</dbReference>
<proteinExistence type="predicted"/>
<dbReference type="InterPro" id="IPR020449">
    <property type="entry name" value="Tscrpt_reg_AraC-type_HTH"/>
</dbReference>
<evidence type="ECO:0000256" key="1">
    <source>
        <dbReference type="ARBA" id="ARBA00023015"/>
    </source>
</evidence>
<keyword evidence="2" id="KW-0238">DNA-binding</keyword>
<evidence type="ECO:0000256" key="3">
    <source>
        <dbReference type="ARBA" id="ARBA00023159"/>
    </source>
</evidence>
<dbReference type="Gene3D" id="1.10.10.60">
    <property type="entry name" value="Homeodomain-like"/>
    <property type="match status" value="1"/>
</dbReference>
<dbReference type="Pfam" id="PF14525">
    <property type="entry name" value="AraC_binding_2"/>
    <property type="match status" value="1"/>
</dbReference>
<gene>
    <name evidence="5" type="ORF">SAMN04490239_7020</name>
</gene>
<accession>A0A1H4YA33</accession>
<dbReference type="PROSITE" id="PS01124">
    <property type="entry name" value="HTH_ARAC_FAMILY_2"/>
    <property type="match status" value="1"/>
</dbReference>
<dbReference type="SUPFAM" id="SSF51215">
    <property type="entry name" value="Regulatory protein AraC"/>
    <property type="match status" value="1"/>
</dbReference>
<sequence>MTMASTITETRDWDAASRAVAGAYFPHTLTDLSSGGAMTLSMRTVDFGPVTLGRLGWGADVSIECDYPGAYEVNIPLSGSLESRSPGGTVVSRPGQATVFRADEPTLITRWSGDCSVLGVKFDGDFLEQEADRILGSELRTGLRLPAQLDLTGAAENSWFRLVRSLTAQLREPADLLANPVVGPQLAGAITSAFILAVTPDEEAHPSAPRPRIVKRVLDGLHDDPARAWTAADMAELAGTSVRRLQEGFRQYVGRSPSECLLDIRLSRAHEDLKALGSSVTVSEVAARWGFTHAGRFSAAYRRRYGKSPSELVRF</sequence>
<protein>
    <submittedName>
        <fullName evidence="5">Helix-turn-helix domain-containing protein</fullName>
    </submittedName>
</protein>
<evidence type="ECO:0000313" key="5">
    <source>
        <dbReference type="EMBL" id="SED14852.1"/>
    </source>
</evidence>
<dbReference type="GO" id="GO:0043565">
    <property type="term" value="F:sequence-specific DNA binding"/>
    <property type="evidence" value="ECO:0007669"/>
    <property type="project" value="InterPro"/>
</dbReference>
<dbReference type="SUPFAM" id="SSF46689">
    <property type="entry name" value="Homeodomain-like"/>
    <property type="match status" value="2"/>
</dbReference>
<dbReference type="EMBL" id="FNSV01000005">
    <property type="protein sequence ID" value="SED14852.1"/>
    <property type="molecule type" value="Genomic_DNA"/>
</dbReference>
<dbReference type="PANTHER" id="PTHR46796:SF12">
    <property type="entry name" value="HTH-TYPE DNA-BINDING TRANSCRIPTIONAL ACTIVATOR EUTR"/>
    <property type="match status" value="1"/>
</dbReference>
<dbReference type="InterPro" id="IPR018062">
    <property type="entry name" value="HTH_AraC-typ_CS"/>
</dbReference>
<dbReference type="InterPro" id="IPR037923">
    <property type="entry name" value="HTH-like"/>
</dbReference>
<dbReference type="InterPro" id="IPR009057">
    <property type="entry name" value="Homeodomain-like_sf"/>
</dbReference>
<dbReference type="PANTHER" id="PTHR46796">
    <property type="entry name" value="HTH-TYPE TRANSCRIPTIONAL ACTIVATOR RHAS-RELATED"/>
    <property type="match status" value="1"/>
</dbReference>
<dbReference type="SMART" id="SM00342">
    <property type="entry name" value="HTH_ARAC"/>
    <property type="match status" value="1"/>
</dbReference>
<dbReference type="Proteomes" id="UP000183561">
    <property type="component" value="Unassembled WGS sequence"/>
</dbReference>
<evidence type="ECO:0000313" key="6">
    <source>
        <dbReference type="Proteomes" id="UP000183561"/>
    </source>
</evidence>
<dbReference type="GO" id="GO:0003700">
    <property type="term" value="F:DNA-binding transcription factor activity"/>
    <property type="evidence" value="ECO:0007669"/>
    <property type="project" value="InterPro"/>
</dbReference>
<dbReference type="RefSeq" id="WP_072947612.1">
    <property type="nucleotide sequence ID" value="NZ_CP070609.1"/>
</dbReference>
<keyword evidence="1" id="KW-0805">Transcription regulation</keyword>
<dbReference type="InterPro" id="IPR035418">
    <property type="entry name" value="AraC-bd_2"/>
</dbReference>
<keyword evidence="4" id="KW-0804">Transcription</keyword>
<organism evidence="5 6">
    <name type="scientific">Rhodococcus koreensis</name>
    <dbReference type="NCBI Taxonomy" id="99653"/>
    <lineage>
        <taxon>Bacteria</taxon>
        <taxon>Bacillati</taxon>
        <taxon>Actinomycetota</taxon>
        <taxon>Actinomycetes</taxon>
        <taxon>Mycobacteriales</taxon>
        <taxon>Nocardiaceae</taxon>
        <taxon>Rhodococcus</taxon>
    </lineage>
</organism>
<dbReference type="AlphaFoldDB" id="A0A1H4YA33"/>
<evidence type="ECO:0000256" key="2">
    <source>
        <dbReference type="ARBA" id="ARBA00023125"/>
    </source>
</evidence>